<dbReference type="AlphaFoldDB" id="A0A0F3GKJ8"/>
<evidence type="ECO:0000313" key="3">
    <source>
        <dbReference type="Proteomes" id="UP000033423"/>
    </source>
</evidence>
<evidence type="ECO:0000313" key="2">
    <source>
        <dbReference type="EMBL" id="KJU82347.1"/>
    </source>
</evidence>
<comment type="caution">
    <text evidence="2">The sequence shown here is derived from an EMBL/GenBank/DDBJ whole genome shotgun (WGS) entry which is preliminary data.</text>
</comment>
<proteinExistence type="predicted"/>
<keyword evidence="3" id="KW-1185">Reference proteome</keyword>
<protein>
    <submittedName>
        <fullName evidence="2">Uncharacterized protein</fullName>
    </submittedName>
</protein>
<feature type="region of interest" description="Disordered" evidence="1">
    <location>
        <begin position="154"/>
        <end position="179"/>
    </location>
</feature>
<sequence>MAEANKPQYTPDKYHAKVAKHRELKASRTARTADMKRSLDKMAKIVIKSSKTGNTFSRKTGAAVNAAKVAGNRLINGAVIGGLIGADEVLTAGRKVKAAAKNVGASVKRGARIAGTATKAALKSPAGKMAMRGLGTAGAVVAGGMLAKGVYDKYGTKKHGGRSSPGGSSGGDVVVQGYTKDDGTVVKGYTRSRPS</sequence>
<name>A0A0F3GKJ8_9BACT</name>
<dbReference type="EMBL" id="LACI01002351">
    <property type="protein sequence ID" value="KJU82347.1"/>
    <property type="molecule type" value="Genomic_DNA"/>
</dbReference>
<dbReference type="Proteomes" id="UP000033423">
    <property type="component" value="Unassembled WGS sequence"/>
</dbReference>
<gene>
    <name evidence="2" type="ORF">MBAV_005462</name>
</gene>
<organism evidence="2 3">
    <name type="scientific">Candidatus Magnetobacterium bavaricum</name>
    <dbReference type="NCBI Taxonomy" id="29290"/>
    <lineage>
        <taxon>Bacteria</taxon>
        <taxon>Pseudomonadati</taxon>
        <taxon>Nitrospirota</taxon>
        <taxon>Thermodesulfovibrionia</taxon>
        <taxon>Thermodesulfovibrionales</taxon>
        <taxon>Candidatus Magnetobacteriaceae</taxon>
        <taxon>Candidatus Magnetobacterium</taxon>
    </lineage>
</organism>
<accession>A0A0F3GKJ8</accession>
<reference evidence="2 3" key="1">
    <citation type="submission" date="2015-02" db="EMBL/GenBank/DDBJ databases">
        <title>Single-cell genomics of uncultivated deep-branching MTB reveals a conserved set of magnetosome genes.</title>
        <authorList>
            <person name="Kolinko S."/>
            <person name="Richter M."/>
            <person name="Glockner F.O."/>
            <person name="Brachmann A."/>
            <person name="Schuler D."/>
        </authorList>
    </citation>
    <scope>NUCLEOTIDE SEQUENCE [LARGE SCALE GENOMIC DNA]</scope>
    <source>
        <strain evidence="2">TM-1</strain>
    </source>
</reference>
<evidence type="ECO:0000256" key="1">
    <source>
        <dbReference type="SAM" id="MobiDB-lite"/>
    </source>
</evidence>